<evidence type="ECO:0000256" key="1">
    <source>
        <dbReference type="ARBA" id="ARBA00023015"/>
    </source>
</evidence>
<accession>A0A7G2DQ47</accession>
<keyword evidence="3" id="KW-0804">Transcription</keyword>
<evidence type="ECO:0000256" key="2">
    <source>
        <dbReference type="ARBA" id="ARBA00023125"/>
    </source>
</evidence>
<dbReference type="Gene3D" id="2.170.150.80">
    <property type="entry name" value="NAC domain"/>
    <property type="match status" value="2"/>
</dbReference>
<feature type="domain" description="NAC" evidence="6">
    <location>
        <begin position="3"/>
        <end position="152"/>
    </location>
</feature>
<protein>
    <submittedName>
        <fullName evidence="7">(thale cress) hypothetical protein</fullName>
    </submittedName>
</protein>
<keyword evidence="4" id="KW-0539">Nucleus</keyword>
<evidence type="ECO:0000256" key="3">
    <source>
        <dbReference type="ARBA" id="ARBA00023163"/>
    </source>
</evidence>
<dbReference type="SUPFAM" id="SSF101941">
    <property type="entry name" value="NAC domain"/>
    <property type="match status" value="2"/>
</dbReference>
<dbReference type="Proteomes" id="UP000516314">
    <property type="component" value="Chromosome 1"/>
</dbReference>
<dbReference type="GO" id="GO:0003677">
    <property type="term" value="F:DNA binding"/>
    <property type="evidence" value="ECO:0007669"/>
    <property type="project" value="UniProtKB-KW"/>
</dbReference>
<evidence type="ECO:0000313" key="7">
    <source>
        <dbReference type="EMBL" id="CAD5311533.1"/>
    </source>
</evidence>
<evidence type="ECO:0000313" key="8">
    <source>
        <dbReference type="Proteomes" id="UP000516314"/>
    </source>
</evidence>
<keyword evidence="2" id="KW-0238">DNA-binding</keyword>
<organism evidence="7 8">
    <name type="scientific">Arabidopsis thaliana</name>
    <name type="common">Mouse-ear cress</name>
    <dbReference type="NCBI Taxonomy" id="3702"/>
    <lineage>
        <taxon>Eukaryota</taxon>
        <taxon>Viridiplantae</taxon>
        <taxon>Streptophyta</taxon>
        <taxon>Embryophyta</taxon>
        <taxon>Tracheophyta</taxon>
        <taxon>Spermatophyta</taxon>
        <taxon>Magnoliopsida</taxon>
        <taxon>eudicotyledons</taxon>
        <taxon>Gunneridae</taxon>
        <taxon>Pentapetalae</taxon>
        <taxon>rosids</taxon>
        <taxon>malvids</taxon>
        <taxon>Brassicales</taxon>
        <taxon>Brassicaceae</taxon>
        <taxon>Camelineae</taxon>
        <taxon>Arabidopsis</taxon>
    </lineage>
</organism>
<reference evidence="7 8" key="1">
    <citation type="submission" date="2020-09" db="EMBL/GenBank/DDBJ databases">
        <authorList>
            <person name="Ashkenazy H."/>
        </authorList>
    </citation>
    <scope>NUCLEOTIDE SEQUENCE [LARGE SCALE GENOMIC DNA]</scope>
    <source>
        <strain evidence="8">cv. Cdm-0</strain>
    </source>
</reference>
<dbReference type="PANTHER" id="PTHR31719:SF222">
    <property type="entry name" value="NAC DOMAIN-CONTAINING PROTEIN"/>
    <property type="match status" value="1"/>
</dbReference>
<dbReference type="EMBL" id="LR881466">
    <property type="protein sequence ID" value="CAD5311533.1"/>
    <property type="molecule type" value="Genomic_DNA"/>
</dbReference>
<dbReference type="Pfam" id="PF02365">
    <property type="entry name" value="NAM"/>
    <property type="match status" value="2"/>
</dbReference>
<dbReference type="PROSITE" id="PS51005">
    <property type="entry name" value="NAC"/>
    <property type="match status" value="2"/>
</dbReference>
<evidence type="ECO:0000259" key="6">
    <source>
        <dbReference type="PROSITE" id="PS51005"/>
    </source>
</evidence>
<name>A0A7G2DQ47_ARATH</name>
<dbReference type="InterPro" id="IPR036093">
    <property type="entry name" value="NAC_dom_sf"/>
</dbReference>
<evidence type="ECO:0000256" key="5">
    <source>
        <dbReference type="SAM" id="MobiDB-lite"/>
    </source>
</evidence>
<feature type="region of interest" description="Disordered" evidence="5">
    <location>
        <begin position="349"/>
        <end position="376"/>
    </location>
</feature>
<dbReference type="GO" id="GO:0006355">
    <property type="term" value="P:regulation of DNA-templated transcription"/>
    <property type="evidence" value="ECO:0007669"/>
    <property type="project" value="InterPro"/>
</dbReference>
<feature type="region of interest" description="Disordered" evidence="5">
    <location>
        <begin position="443"/>
        <end position="473"/>
    </location>
</feature>
<feature type="compositionally biased region" description="Polar residues" evidence="5">
    <location>
        <begin position="455"/>
        <end position="472"/>
    </location>
</feature>
<dbReference type="PANTHER" id="PTHR31719">
    <property type="entry name" value="NAC TRANSCRIPTION FACTOR 56"/>
    <property type="match status" value="1"/>
</dbReference>
<proteinExistence type="predicted"/>
<evidence type="ECO:0000256" key="4">
    <source>
        <dbReference type="ARBA" id="ARBA00023242"/>
    </source>
</evidence>
<feature type="compositionally biased region" description="Acidic residues" evidence="5">
    <location>
        <begin position="443"/>
        <end position="452"/>
    </location>
</feature>
<dbReference type="InterPro" id="IPR003441">
    <property type="entry name" value="NAC-dom"/>
</dbReference>
<keyword evidence="1" id="KW-0805">Transcription regulation</keyword>
<dbReference type="AlphaFoldDB" id="A0A7G2DQ47"/>
<feature type="domain" description="NAC" evidence="6">
    <location>
        <begin position="145"/>
        <end position="301"/>
    </location>
</feature>
<feature type="compositionally biased region" description="Acidic residues" evidence="5">
    <location>
        <begin position="349"/>
        <end position="358"/>
    </location>
</feature>
<sequence>MADPRYLEFFPSDMKLVEHLRRRKDTGKEGFIKDIKLYEDEPWLLPHVNNDLFSEKEWFYFVKRILKAGKTPIRSVPGREGLYGGTWTRSGKKEAILDGNKVIGYKAELSYLKDVKGNTKGEATGWCMTEYWLGSENDAEFQEVVLCYLRGQKKKFRIVSSHSSTNRVFPSLEDIYTMVDPRDLKFIPTDLKLVDHYLRNRFTEKEWFYFAKRTSGPCKKPQRMVPGRGGSEGGTWTTTGLKKEIFSNTVVIGYKQEVSYCKHVKGQPKGEATGWCMTEYWLASENDAEFQEVALCNIRMKKNVLDQFKFPTENNNNLVEQPPLHNNMVSGSTMDQNMEEYADELENMLDEEQEEEDDRAIQQQPPEIPLQGHDSRSTLDKHMEEYADDLEKMLDEEEEGDDDSAIQQQHLEIHLQLQDHGSRSTTDQNTEEYANELENILDEEEEEDDDDDRGIQQQDSQIPLPVQSQDSGNPLVVIMEDERVDQDMIFDLVKQEEEERKLKTFTEICFAGLKTQRNLHFQDSYFAGGQEMSPWDNMVTNNNPFGLVFNTHGHEMQEPPVINGVNKDLSWYGAGQEQMIKRRKQC</sequence>
<gene>
    <name evidence="7" type="ORF">AT9943_LOCUS141</name>
</gene>